<feature type="transmembrane region" description="Helical" evidence="7">
    <location>
        <begin position="406"/>
        <end position="424"/>
    </location>
</feature>
<feature type="domain" description="Fatty acid hydroxylase" evidence="8">
    <location>
        <begin position="138"/>
        <end position="270"/>
    </location>
</feature>
<dbReference type="InterPro" id="IPR051689">
    <property type="entry name" value="Sterol_desaturase/TMEM195"/>
</dbReference>
<evidence type="ECO:0000313" key="9">
    <source>
        <dbReference type="EMBL" id="KAK5968526.1"/>
    </source>
</evidence>
<keyword evidence="9" id="KW-0503">Monooxygenase</keyword>
<dbReference type="GO" id="GO:0050479">
    <property type="term" value="F:glyceryl-ether monooxygenase activity"/>
    <property type="evidence" value="ECO:0007669"/>
    <property type="project" value="TreeGrafter"/>
</dbReference>
<keyword evidence="2 7" id="KW-0812">Transmembrane</keyword>
<name>A0AAN8EUN9_TRICO</name>
<sequence>MLSVLLRRVPDLNSHDLRCLVSKMLNILHKMLADLNPYNLRSVLYMGTPNGTFPGRMEDVPNFFKSPATSWLFFFVALEYVMLDEKKREFKDTITSINAGILYLLLQAGGRFLSVSFYPMVYDRLHVIELPKNSLSTWILCIFTQDFAYYIGHRAIHEAGVFWAFHQMHHSSEYFNFATAVRLGAYEDVGLLLFDLLQAFAIPPNIFVVNRYLFFTWFFWLHTTTVPRLGPLEYFLSTPSSHRVHHGRNPYCIDRNYGGVFIIWDRLFGTYEPERKDEEIVYGLVKPVASFNQLWCQFFSFKAIGYDKGQMRKEKNEEIFPGVWNKIKAALWPPAYFPGMRTKPFFLWLCMEDNTEGNPEIKRPVILYNPPLSMALRCYLFVQWVLLLSSVIQFDELRHHLSWPEFLGRLGLLIAVLQMFGYYFDHSRFAVVFDSTRLMLSMLFGVLLNDSWMTIHGVVSLAAVSWLACTGRITMTEKKAEKSSE</sequence>
<evidence type="ECO:0000256" key="6">
    <source>
        <dbReference type="ARBA" id="ARBA00023136"/>
    </source>
</evidence>
<evidence type="ECO:0000256" key="1">
    <source>
        <dbReference type="ARBA" id="ARBA00004127"/>
    </source>
</evidence>
<dbReference type="InterPro" id="IPR006694">
    <property type="entry name" value="Fatty_acid_hydroxylase"/>
</dbReference>
<dbReference type="GO" id="GO:0006643">
    <property type="term" value="P:membrane lipid metabolic process"/>
    <property type="evidence" value="ECO:0007669"/>
    <property type="project" value="TreeGrafter"/>
</dbReference>
<keyword evidence="3 7" id="KW-1133">Transmembrane helix</keyword>
<comment type="subcellular location">
    <subcellularLocation>
        <location evidence="1">Endomembrane system</location>
        <topology evidence="1">Multi-pass membrane protein</topology>
    </subcellularLocation>
</comment>
<gene>
    <name evidence="9" type="ORF">GCK32_012207</name>
</gene>
<evidence type="ECO:0000256" key="5">
    <source>
        <dbReference type="ARBA" id="ARBA00023098"/>
    </source>
</evidence>
<dbReference type="GO" id="GO:0008610">
    <property type="term" value="P:lipid biosynthetic process"/>
    <property type="evidence" value="ECO:0007669"/>
    <property type="project" value="InterPro"/>
</dbReference>
<dbReference type="Proteomes" id="UP001331761">
    <property type="component" value="Unassembled WGS sequence"/>
</dbReference>
<dbReference type="GO" id="GO:0005506">
    <property type="term" value="F:iron ion binding"/>
    <property type="evidence" value="ECO:0007669"/>
    <property type="project" value="InterPro"/>
</dbReference>
<reference evidence="9 10" key="1">
    <citation type="submission" date="2019-10" db="EMBL/GenBank/DDBJ databases">
        <title>Assembly and Annotation for the nematode Trichostrongylus colubriformis.</title>
        <authorList>
            <person name="Martin J."/>
        </authorList>
    </citation>
    <scope>NUCLEOTIDE SEQUENCE [LARGE SCALE GENOMIC DNA]</scope>
    <source>
        <strain evidence="9">G859</strain>
        <tissue evidence="9">Whole worm</tissue>
    </source>
</reference>
<protein>
    <submittedName>
        <fullName evidence="9">Alkylglycerol monooxygenase</fullName>
    </submittedName>
</protein>
<dbReference type="PANTHER" id="PTHR21624:SF1">
    <property type="entry name" value="ALKYLGLYCEROL MONOOXYGENASE"/>
    <property type="match status" value="1"/>
</dbReference>
<keyword evidence="4" id="KW-0560">Oxidoreductase</keyword>
<dbReference type="Pfam" id="PF04116">
    <property type="entry name" value="FA_hydroxylase"/>
    <property type="match status" value="1"/>
</dbReference>
<evidence type="ECO:0000259" key="8">
    <source>
        <dbReference type="Pfam" id="PF04116"/>
    </source>
</evidence>
<evidence type="ECO:0000256" key="2">
    <source>
        <dbReference type="ARBA" id="ARBA00022692"/>
    </source>
</evidence>
<feature type="transmembrane region" description="Helical" evidence="7">
    <location>
        <begin position="376"/>
        <end position="394"/>
    </location>
</feature>
<organism evidence="9 10">
    <name type="scientific">Trichostrongylus colubriformis</name>
    <name type="common">Black scour worm</name>
    <dbReference type="NCBI Taxonomy" id="6319"/>
    <lineage>
        <taxon>Eukaryota</taxon>
        <taxon>Metazoa</taxon>
        <taxon>Ecdysozoa</taxon>
        <taxon>Nematoda</taxon>
        <taxon>Chromadorea</taxon>
        <taxon>Rhabditida</taxon>
        <taxon>Rhabditina</taxon>
        <taxon>Rhabditomorpha</taxon>
        <taxon>Strongyloidea</taxon>
        <taxon>Trichostrongylidae</taxon>
        <taxon>Trichostrongylus</taxon>
    </lineage>
</organism>
<comment type="caution">
    <text evidence="9">The sequence shown here is derived from an EMBL/GenBank/DDBJ whole genome shotgun (WGS) entry which is preliminary data.</text>
</comment>
<dbReference type="PANTHER" id="PTHR21624">
    <property type="entry name" value="STEROL DESATURASE-RELATED PROTEIN"/>
    <property type="match status" value="1"/>
</dbReference>
<keyword evidence="6 7" id="KW-0472">Membrane</keyword>
<keyword evidence="10" id="KW-1185">Reference proteome</keyword>
<evidence type="ECO:0000256" key="3">
    <source>
        <dbReference type="ARBA" id="ARBA00022989"/>
    </source>
</evidence>
<dbReference type="AlphaFoldDB" id="A0AAN8EUN9"/>
<evidence type="ECO:0000313" key="10">
    <source>
        <dbReference type="Proteomes" id="UP001331761"/>
    </source>
</evidence>
<accession>A0AAN8EUN9</accession>
<keyword evidence="5" id="KW-0443">Lipid metabolism</keyword>
<dbReference type="GO" id="GO:0005783">
    <property type="term" value="C:endoplasmic reticulum"/>
    <property type="evidence" value="ECO:0007669"/>
    <property type="project" value="TreeGrafter"/>
</dbReference>
<evidence type="ECO:0000256" key="7">
    <source>
        <dbReference type="SAM" id="Phobius"/>
    </source>
</evidence>
<evidence type="ECO:0000256" key="4">
    <source>
        <dbReference type="ARBA" id="ARBA00023002"/>
    </source>
</evidence>
<feature type="transmembrane region" description="Helical" evidence="7">
    <location>
        <begin position="454"/>
        <end position="475"/>
    </location>
</feature>
<proteinExistence type="predicted"/>
<dbReference type="EMBL" id="WIXE01021282">
    <property type="protein sequence ID" value="KAK5968526.1"/>
    <property type="molecule type" value="Genomic_DNA"/>
</dbReference>
<dbReference type="GO" id="GO:0016020">
    <property type="term" value="C:membrane"/>
    <property type="evidence" value="ECO:0007669"/>
    <property type="project" value="GOC"/>
</dbReference>